<name>A0A9P0LRC8_ACAOB</name>
<comment type="caution">
    <text evidence="2">The sequence shown here is derived from an EMBL/GenBank/DDBJ whole genome shotgun (WGS) entry which is preliminary data.</text>
</comment>
<keyword evidence="3" id="KW-1185">Reference proteome</keyword>
<dbReference type="Proteomes" id="UP001152888">
    <property type="component" value="Unassembled WGS sequence"/>
</dbReference>
<organism evidence="2 3">
    <name type="scientific">Acanthoscelides obtectus</name>
    <name type="common">Bean weevil</name>
    <name type="synonym">Bruchus obtectus</name>
    <dbReference type="NCBI Taxonomy" id="200917"/>
    <lineage>
        <taxon>Eukaryota</taxon>
        <taxon>Metazoa</taxon>
        <taxon>Ecdysozoa</taxon>
        <taxon>Arthropoda</taxon>
        <taxon>Hexapoda</taxon>
        <taxon>Insecta</taxon>
        <taxon>Pterygota</taxon>
        <taxon>Neoptera</taxon>
        <taxon>Endopterygota</taxon>
        <taxon>Coleoptera</taxon>
        <taxon>Polyphaga</taxon>
        <taxon>Cucujiformia</taxon>
        <taxon>Chrysomeloidea</taxon>
        <taxon>Chrysomelidae</taxon>
        <taxon>Bruchinae</taxon>
        <taxon>Bruchini</taxon>
        <taxon>Acanthoscelides</taxon>
    </lineage>
</organism>
<evidence type="ECO:0000256" key="1">
    <source>
        <dbReference type="SAM" id="MobiDB-lite"/>
    </source>
</evidence>
<sequence>MESTQNETVPRQDKDNSVDPPAIHIELNNRQLMCFQELRELCHNLIQIDAELTGVQLKGSEAAVIMKNANNSLRKSADSSTSERV</sequence>
<dbReference type="EMBL" id="CAKOFQ010007285">
    <property type="protein sequence ID" value="CAH1997415.1"/>
    <property type="molecule type" value="Genomic_DNA"/>
</dbReference>
<protein>
    <submittedName>
        <fullName evidence="2">Uncharacterized protein</fullName>
    </submittedName>
</protein>
<dbReference type="AlphaFoldDB" id="A0A9P0LRC8"/>
<gene>
    <name evidence="2" type="ORF">ACAOBT_LOCUS23726</name>
</gene>
<evidence type="ECO:0000313" key="2">
    <source>
        <dbReference type="EMBL" id="CAH1997415.1"/>
    </source>
</evidence>
<reference evidence="2" key="1">
    <citation type="submission" date="2022-03" db="EMBL/GenBank/DDBJ databases">
        <authorList>
            <person name="Sayadi A."/>
        </authorList>
    </citation>
    <scope>NUCLEOTIDE SEQUENCE</scope>
</reference>
<accession>A0A9P0LRC8</accession>
<proteinExistence type="predicted"/>
<feature type="region of interest" description="Disordered" evidence="1">
    <location>
        <begin position="1"/>
        <end position="21"/>
    </location>
</feature>
<evidence type="ECO:0000313" key="3">
    <source>
        <dbReference type="Proteomes" id="UP001152888"/>
    </source>
</evidence>